<evidence type="ECO:0000259" key="3">
    <source>
        <dbReference type="Pfam" id="PF22766"/>
    </source>
</evidence>
<feature type="compositionally biased region" description="Acidic residues" evidence="1">
    <location>
        <begin position="432"/>
        <end position="441"/>
    </location>
</feature>
<proteinExistence type="predicted"/>
<evidence type="ECO:0000313" key="5">
    <source>
        <dbReference type="Proteomes" id="UP000054302"/>
    </source>
</evidence>
<dbReference type="GO" id="GO:0006888">
    <property type="term" value="P:endoplasmic reticulum to Golgi vesicle-mediated transport"/>
    <property type="evidence" value="ECO:0007669"/>
    <property type="project" value="TreeGrafter"/>
</dbReference>
<dbReference type="AlphaFoldDB" id="A0A0D1WY07"/>
<evidence type="ECO:0008006" key="6">
    <source>
        <dbReference type="Google" id="ProtNLM"/>
    </source>
</evidence>
<dbReference type="PANTHER" id="PTHR12205">
    <property type="entry name" value="CENTROMERE/KINETOCHORE PROTEIN ZW10"/>
    <property type="match status" value="1"/>
</dbReference>
<name>A0A0D1WY07_EXOME</name>
<dbReference type="Proteomes" id="UP000054302">
    <property type="component" value="Unassembled WGS sequence"/>
</dbReference>
<dbReference type="OMA" id="REVQYSQ"/>
<dbReference type="STRING" id="212818.A0A0D1WY07"/>
<dbReference type="InterPro" id="IPR055148">
    <property type="entry name" value="ZW10_C_2"/>
</dbReference>
<sequence>MSDDVSVAQALKDAIVEGSYPQSEELLTSDLSSNLISSLLSQISQTRDELSHEIGIATRGETKDVNQWIVKARKVQEDIAKCKLESRKIVEEHVHLQNLRSQAADHKAKVDLLNSEIEFSETLKHEFSNIALASQALKEVEADLLNGNPFGAADKLHRLGRHAPLSSRSRSAIITRDLKDELRLKTRVQLEAKLHAQINVQKEQYTTRIQVSPTETTATSNNSDSILRALDQLGEPQDVVESLTDKLRTFFLSPLRKSSRLKYSAYQLDEHKLTVELSHEESSFDKVFDYVSSFTQFLHTSMSKTIQDAAVQAIYPDLMALLVNDWLTPELPIDLDKLDRLDQIRQQMNRLLDQLETLSWHGRTELQAWTNQINRIWLAKRKAATLDAVRKGLASSKGVLRQVERVETRIIDTQLEEHAQEESIPEDWNANWDEDATEESESSIKAKAQDAEDEEASGWGFDDDDDDETAEVKPADTSTENQRDKHGDDGEEGEEEDDAWGWGDEETENKTVPTKKQGAKQTNTTNNHEKEAAEPQQQTLTEWYSISEVPDYILETVGKDVSDAETLKTTTHASLDTSILSRGLLALPTLAMAMFRATAPSYYGASPSLTDIHRYNDSLYIVDRLRQLDVPGMSNLEGDIKAMERFARAAYSKEMETQRLIVWDLLEGAQGFSSCTQFPYSQEIENAVSAVVDRVRALHIEWQPVLSPSVLLQSIGTILTTVTGKIIYAIEELDDISEPESRKLTEYCQQVAGLDDLFPRDDSLTGQPVSSTAVYVPSWIRFQYLIQVLESSLVDIRYLWTEGELSLEFSQREVVSLIQALFAESRHRRDAINAILAKQSPWDP</sequence>
<evidence type="ECO:0000256" key="1">
    <source>
        <dbReference type="SAM" id="MobiDB-lite"/>
    </source>
</evidence>
<dbReference type="PANTHER" id="PTHR12205:SF0">
    <property type="entry name" value="CENTROMERE_KINETOCHORE PROTEIN ZW10 HOMOLOG"/>
    <property type="match status" value="1"/>
</dbReference>
<organism evidence="4 5">
    <name type="scientific">Exophiala mesophila</name>
    <name type="common">Black yeast-like fungus</name>
    <dbReference type="NCBI Taxonomy" id="212818"/>
    <lineage>
        <taxon>Eukaryota</taxon>
        <taxon>Fungi</taxon>
        <taxon>Dikarya</taxon>
        <taxon>Ascomycota</taxon>
        <taxon>Pezizomycotina</taxon>
        <taxon>Eurotiomycetes</taxon>
        <taxon>Chaetothyriomycetidae</taxon>
        <taxon>Chaetothyriales</taxon>
        <taxon>Herpotrichiellaceae</taxon>
        <taxon>Exophiala</taxon>
    </lineage>
</organism>
<dbReference type="GeneID" id="27319974"/>
<feature type="domain" description="ZW10 C-terminal helical" evidence="3">
    <location>
        <begin position="687"/>
        <end position="834"/>
    </location>
</feature>
<feature type="compositionally biased region" description="Acidic residues" evidence="1">
    <location>
        <begin position="451"/>
        <end position="469"/>
    </location>
</feature>
<dbReference type="InterPro" id="IPR048344">
    <property type="entry name" value="Zw10_middle"/>
</dbReference>
<dbReference type="RefSeq" id="XP_016225929.1">
    <property type="nucleotide sequence ID" value="XM_016366411.1"/>
</dbReference>
<dbReference type="Pfam" id="PF20665">
    <property type="entry name" value="Zw10_middle"/>
    <property type="match status" value="1"/>
</dbReference>
<keyword evidence="5" id="KW-1185">Reference proteome</keyword>
<dbReference type="HOGENOM" id="CLU_006571_0_0_1"/>
<feature type="compositionally biased region" description="Acidic residues" evidence="1">
    <location>
        <begin position="489"/>
        <end position="507"/>
    </location>
</feature>
<dbReference type="OrthoDB" id="534815at2759"/>
<dbReference type="GO" id="GO:1990423">
    <property type="term" value="C:RZZ complex"/>
    <property type="evidence" value="ECO:0007669"/>
    <property type="project" value="TreeGrafter"/>
</dbReference>
<dbReference type="GO" id="GO:0005737">
    <property type="term" value="C:cytoplasm"/>
    <property type="evidence" value="ECO:0007669"/>
    <property type="project" value="GOC"/>
</dbReference>
<dbReference type="VEuPathDB" id="FungiDB:PV10_02129"/>
<gene>
    <name evidence="4" type="ORF">PV10_02129</name>
</gene>
<evidence type="ECO:0000259" key="2">
    <source>
        <dbReference type="Pfam" id="PF20665"/>
    </source>
</evidence>
<reference evidence="4 5" key="1">
    <citation type="submission" date="2015-01" db="EMBL/GenBank/DDBJ databases">
        <title>The Genome Sequence of Exophiala mesophila CBS40295.</title>
        <authorList>
            <consortium name="The Broad Institute Genomics Platform"/>
            <person name="Cuomo C."/>
            <person name="de Hoog S."/>
            <person name="Gorbushina A."/>
            <person name="Stielow B."/>
            <person name="Teixiera M."/>
            <person name="Abouelleil A."/>
            <person name="Chapman S.B."/>
            <person name="Priest M."/>
            <person name="Young S.K."/>
            <person name="Wortman J."/>
            <person name="Nusbaum C."/>
            <person name="Birren B."/>
        </authorList>
    </citation>
    <scope>NUCLEOTIDE SEQUENCE [LARGE SCALE GENOMIC DNA]</scope>
    <source>
        <strain evidence="4 5">CBS 40295</strain>
    </source>
</reference>
<dbReference type="Pfam" id="PF22766">
    <property type="entry name" value="ZW10_C2"/>
    <property type="match status" value="1"/>
</dbReference>
<evidence type="ECO:0000313" key="4">
    <source>
        <dbReference type="EMBL" id="KIV94355.1"/>
    </source>
</evidence>
<protein>
    <recommendedName>
        <fullName evidence="6">Retrograde transport protein Dsl1 C-terminal domain-containing protein</fullName>
    </recommendedName>
</protein>
<dbReference type="InterPro" id="IPR046362">
    <property type="entry name" value="Zw10/DSL1_C_sf"/>
</dbReference>
<accession>A0A0D1WY07</accession>
<feature type="domain" description="Centromere/kinetochore protein zw10 middle" evidence="2">
    <location>
        <begin position="206"/>
        <end position="391"/>
    </location>
</feature>
<dbReference type="Gene3D" id="1.10.357.150">
    <property type="match status" value="1"/>
</dbReference>
<feature type="region of interest" description="Disordered" evidence="1">
    <location>
        <begin position="414"/>
        <end position="538"/>
    </location>
</feature>
<feature type="compositionally biased region" description="Polar residues" evidence="1">
    <location>
        <begin position="510"/>
        <end position="526"/>
    </location>
</feature>
<dbReference type="EMBL" id="KN847521">
    <property type="protein sequence ID" value="KIV94355.1"/>
    <property type="molecule type" value="Genomic_DNA"/>
</dbReference>
<dbReference type="GO" id="GO:0007094">
    <property type="term" value="P:mitotic spindle assembly checkpoint signaling"/>
    <property type="evidence" value="ECO:0007669"/>
    <property type="project" value="TreeGrafter"/>
</dbReference>